<dbReference type="FunFam" id="3.30.200.20:FF:000042">
    <property type="entry name" value="Aurora kinase A"/>
    <property type="match status" value="1"/>
</dbReference>
<dbReference type="InterPro" id="IPR017441">
    <property type="entry name" value="Protein_kinase_ATP_BS"/>
</dbReference>
<evidence type="ECO:0000313" key="11">
    <source>
        <dbReference type="WBParaSite" id="maker-uti_cns_0002784-snap-gene-0.10-mRNA-1"/>
    </source>
</evidence>
<dbReference type="InterPro" id="IPR000719">
    <property type="entry name" value="Prot_kinase_dom"/>
</dbReference>
<dbReference type="GO" id="GO:0004674">
    <property type="term" value="F:protein serine/threonine kinase activity"/>
    <property type="evidence" value="ECO:0007669"/>
    <property type="project" value="UniProtKB-KW"/>
</dbReference>
<evidence type="ECO:0000259" key="9">
    <source>
        <dbReference type="PROSITE" id="PS50011"/>
    </source>
</evidence>
<sequence>MASSELLECSSASQLCACKTGAPHGRSLSSSSATSSASDEVPQQRPASVHYVKIDSSRQLESDFEFGETLGEGAFGQVLLAVRKRDGEQFAVKKLAKNKDTKSTYGKSWENEIRVLRRFQHANIVQLEIIFESESNCYLFMELCDAGTLADELNRRRQFQEADTRCLLRQVGSALSFLHKSRIVHRDLKLQNCLLKARCSQKQQPQKARRVRSHHSLAEDDISASCPFDVKLTDFGLSIELRCLEHSLVDNVGTPVYQAPEIVNGSSYNYKC</sequence>
<proteinExistence type="inferred from homology"/>
<dbReference type="WBParaSite" id="maker-uti_cns_0002784-snap-gene-0.10-mRNA-1">
    <property type="protein sequence ID" value="maker-uti_cns_0002784-snap-gene-0.10-mRNA-1"/>
    <property type="gene ID" value="maker-uti_cns_0002784-snap-gene-0.10"/>
</dbReference>
<keyword evidence="1 7" id="KW-0723">Serine/threonine-protein kinase</keyword>
<dbReference type="SMART" id="SM00220">
    <property type="entry name" value="S_TKc"/>
    <property type="match status" value="1"/>
</dbReference>
<dbReference type="Gene3D" id="1.10.510.10">
    <property type="entry name" value="Transferase(Phosphotransferase) domain 1"/>
    <property type="match status" value="1"/>
</dbReference>
<dbReference type="PROSITE" id="PS00107">
    <property type="entry name" value="PROTEIN_KINASE_ATP"/>
    <property type="match status" value="1"/>
</dbReference>
<name>A0A1I8GQI2_9PLAT</name>
<protein>
    <submittedName>
        <fullName evidence="11">Protein kinase domain-containing protein</fullName>
    </submittedName>
</protein>
<evidence type="ECO:0000256" key="2">
    <source>
        <dbReference type="ARBA" id="ARBA00022679"/>
    </source>
</evidence>
<dbReference type="InterPro" id="IPR011009">
    <property type="entry name" value="Kinase-like_dom_sf"/>
</dbReference>
<keyword evidence="5 6" id="KW-0067">ATP-binding</keyword>
<reference evidence="11" key="1">
    <citation type="submission" date="2016-11" db="UniProtKB">
        <authorList>
            <consortium name="WormBaseParasite"/>
        </authorList>
    </citation>
    <scope>IDENTIFICATION</scope>
</reference>
<evidence type="ECO:0000256" key="4">
    <source>
        <dbReference type="ARBA" id="ARBA00022777"/>
    </source>
</evidence>
<keyword evidence="2" id="KW-0808">Transferase</keyword>
<feature type="compositionally biased region" description="Low complexity" evidence="8">
    <location>
        <begin position="27"/>
        <end position="38"/>
    </location>
</feature>
<evidence type="ECO:0000256" key="5">
    <source>
        <dbReference type="ARBA" id="ARBA00022840"/>
    </source>
</evidence>
<dbReference type="InterPro" id="IPR008271">
    <property type="entry name" value="Ser/Thr_kinase_AS"/>
</dbReference>
<comment type="similarity">
    <text evidence="7">Belongs to the protein kinase superfamily.</text>
</comment>
<feature type="domain" description="Protein kinase" evidence="9">
    <location>
        <begin position="64"/>
        <end position="272"/>
    </location>
</feature>
<evidence type="ECO:0000313" key="10">
    <source>
        <dbReference type="Proteomes" id="UP000095280"/>
    </source>
</evidence>
<dbReference type="PROSITE" id="PS50011">
    <property type="entry name" value="PROTEIN_KINASE_DOM"/>
    <property type="match status" value="1"/>
</dbReference>
<dbReference type="PROSITE" id="PS00108">
    <property type="entry name" value="PROTEIN_KINASE_ST"/>
    <property type="match status" value="1"/>
</dbReference>
<dbReference type="AlphaFoldDB" id="A0A1I8GQI2"/>
<feature type="binding site" evidence="6">
    <location>
        <position position="94"/>
    </location>
    <ligand>
        <name>ATP</name>
        <dbReference type="ChEBI" id="CHEBI:30616"/>
    </ligand>
</feature>
<keyword evidence="10" id="KW-1185">Reference proteome</keyword>
<keyword evidence="3 6" id="KW-0547">Nucleotide-binding</keyword>
<evidence type="ECO:0000256" key="8">
    <source>
        <dbReference type="SAM" id="MobiDB-lite"/>
    </source>
</evidence>
<dbReference type="PANTHER" id="PTHR24347">
    <property type="entry name" value="SERINE/THREONINE-PROTEIN KINASE"/>
    <property type="match status" value="1"/>
</dbReference>
<evidence type="ECO:0000256" key="7">
    <source>
        <dbReference type="RuleBase" id="RU000304"/>
    </source>
</evidence>
<dbReference type="SUPFAM" id="SSF56112">
    <property type="entry name" value="Protein kinase-like (PK-like)"/>
    <property type="match status" value="1"/>
</dbReference>
<feature type="region of interest" description="Disordered" evidence="8">
    <location>
        <begin position="21"/>
        <end position="48"/>
    </location>
</feature>
<evidence type="ECO:0000256" key="1">
    <source>
        <dbReference type="ARBA" id="ARBA00022527"/>
    </source>
</evidence>
<dbReference type="Pfam" id="PF00069">
    <property type="entry name" value="Pkinase"/>
    <property type="match status" value="1"/>
</dbReference>
<evidence type="ECO:0000256" key="6">
    <source>
        <dbReference type="PROSITE-ProRule" id="PRU10141"/>
    </source>
</evidence>
<evidence type="ECO:0000256" key="3">
    <source>
        <dbReference type="ARBA" id="ARBA00022741"/>
    </source>
</evidence>
<accession>A0A1I8GQI2</accession>
<dbReference type="GO" id="GO:0005524">
    <property type="term" value="F:ATP binding"/>
    <property type="evidence" value="ECO:0007669"/>
    <property type="project" value="UniProtKB-UniRule"/>
</dbReference>
<dbReference type="Proteomes" id="UP000095280">
    <property type="component" value="Unplaced"/>
</dbReference>
<organism evidence="10 11">
    <name type="scientific">Macrostomum lignano</name>
    <dbReference type="NCBI Taxonomy" id="282301"/>
    <lineage>
        <taxon>Eukaryota</taxon>
        <taxon>Metazoa</taxon>
        <taxon>Spiralia</taxon>
        <taxon>Lophotrochozoa</taxon>
        <taxon>Platyhelminthes</taxon>
        <taxon>Rhabditophora</taxon>
        <taxon>Macrostomorpha</taxon>
        <taxon>Macrostomida</taxon>
        <taxon>Macrostomidae</taxon>
        <taxon>Macrostomum</taxon>
    </lineage>
</organism>
<keyword evidence="4" id="KW-0418">Kinase</keyword>